<gene>
    <name evidence="1" type="ORF">RPERSI_LOCUS30995</name>
</gene>
<protein>
    <submittedName>
        <fullName evidence="1">3456_t:CDS:1</fullName>
    </submittedName>
</protein>
<proteinExistence type="predicted"/>
<keyword evidence="2" id="KW-1185">Reference proteome</keyword>
<name>A0ACA9SI41_9GLOM</name>
<reference evidence="1" key="1">
    <citation type="submission" date="2021-06" db="EMBL/GenBank/DDBJ databases">
        <authorList>
            <person name="Kallberg Y."/>
            <person name="Tangrot J."/>
            <person name="Rosling A."/>
        </authorList>
    </citation>
    <scope>NUCLEOTIDE SEQUENCE</scope>
    <source>
        <strain evidence="1">MA461A</strain>
    </source>
</reference>
<comment type="caution">
    <text evidence="1">The sequence shown here is derived from an EMBL/GenBank/DDBJ whole genome shotgun (WGS) entry which is preliminary data.</text>
</comment>
<dbReference type="EMBL" id="CAJVQC010123151">
    <property type="protein sequence ID" value="CAG8839300.1"/>
    <property type="molecule type" value="Genomic_DNA"/>
</dbReference>
<feature type="non-terminal residue" evidence="1">
    <location>
        <position position="52"/>
    </location>
</feature>
<organism evidence="1 2">
    <name type="scientific">Racocetra persica</name>
    <dbReference type="NCBI Taxonomy" id="160502"/>
    <lineage>
        <taxon>Eukaryota</taxon>
        <taxon>Fungi</taxon>
        <taxon>Fungi incertae sedis</taxon>
        <taxon>Mucoromycota</taxon>
        <taxon>Glomeromycotina</taxon>
        <taxon>Glomeromycetes</taxon>
        <taxon>Diversisporales</taxon>
        <taxon>Gigasporaceae</taxon>
        <taxon>Racocetra</taxon>
    </lineage>
</organism>
<dbReference type="Proteomes" id="UP000789920">
    <property type="component" value="Unassembled WGS sequence"/>
</dbReference>
<sequence length="52" mass="5674">MPGTDVINELCEVNGQESSQIDAASFLPLVLQAQDLVSKLESRVLELESDLE</sequence>
<evidence type="ECO:0000313" key="2">
    <source>
        <dbReference type="Proteomes" id="UP000789920"/>
    </source>
</evidence>
<evidence type="ECO:0000313" key="1">
    <source>
        <dbReference type="EMBL" id="CAG8839300.1"/>
    </source>
</evidence>
<accession>A0ACA9SI41</accession>